<reference evidence="3" key="1">
    <citation type="submission" date="2016-05" db="EMBL/GenBank/DDBJ databases">
        <title>Comparative genomics of biotechnologically important yeasts.</title>
        <authorList>
            <consortium name="DOE Joint Genome Institute"/>
            <person name="Riley R."/>
            <person name="Haridas S."/>
            <person name="Wolfe K.H."/>
            <person name="Lopes M.R."/>
            <person name="Hittinger C.T."/>
            <person name="Goker M."/>
            <person name="Salamov A."/>
            <person name="Wisecaver J."/>
            <person name="Long T.M."/>
            <person name="Aerts A.L."/>
            <person name="Barry K."/>
            <person name="Choi C."/>
            <person name="Clum A."/>
            <person name="Coughlan A.Y."/>
            <person name="Deshpande S."/>
            <person name="Douglass A.P."/>
            <person name="Hanson S.J."/>
            <person name="Klenk H.-P."/>
            <person name="Labutti K."/>
            <person name="Lapidus A."/>
            <person name="Lindquist E."/>
            <person name="Lipzen A."/>
            <person name="Meier-Kolthoff J.P."/>
            <person name="Ohm R.A."/>
            <person name="Otillar R.P."/>
            <person name="Pangilinan J."/>
            <person name="Peng Y."/>
            <person name="Rokas A."/>
            <person name="Rosa C.A."/>
            <person name="Scheuner C."/>
            <person name="Sibirny A.A."/>
            <person name="Slot J.C."/>
            <person name="Stielow J.B."/>
            <person name="Sun H."/>
            <person name="Kurtzman C.P."/>
            <person name="Blackwell M."/>
            <person name="Grigoriev I.V."/>
            <person name="Jeffries T.W."/>
        </authorList>
    </citation>
    <scope>NUCLEOTIDE SEQUENCE [LARGE SCALE GENOMIC DNA]</scope>
    <source>
        <strain evidence="3">DSM 1968</strain>
    </source>
</reference>
<feature type="region of interest" description="Disordered" evidence="1">
    <location>
        <begin position="83"/>
        <end position="221"/>
    </location>
</feature>
<dbReference type="InParanoid" id="A0A1D2VNE4"/>
<dbReference type="Proteomes" id="UP000095038">
    <property type="component" value="Unassembled WGS sequence"/>
</dbReference>
<evidence type="ECO:0000313" key="3">
    <source>
        <dbReference type="Proteomes" id="UP000095038"/>
    </source>
</evidence>
<sequence length="1146" mass="131471">MKPDTPIETRRMSKRNQSFYRKSKDDTKYTSLAIDLTDSDSEKPSSELTPQLDETQKVLKKEIGFSKLNPKQNFKQKSIAQQLSDFTSSSSNEDDFDFITSLPYSENQPSRKKKKPKRYSPTENENENESTKNILPTIRRKIAKRDQLDDQNNDKVFQLSSSNESSNDSGFNKRKKLDLSSDDENSNYYGDNDDDKDNSKADLASNHIRKRLRTATQENQKNNFVEKKADVVILSDSEVEVLTNKNSKIIDTEATPHPQLEKKDSSIPKIQHEMNHQPPKSRRGRKPKSTTQNRFLNRKITRRSTKQNEKPFSHNKVISDFESDEDSNEDFTLISSTIKKQDLDGNLTRRLRTSTILKISPKKLTSKKGENLEKNRKTVFGRPNIKSKDLKNVKDENNKHYVINIEDKDEEDKFESSTVEINKNDDLESELESEEHRVSETNINQTKNKRKSKRKEDKEDKIDKEDIELKNKYVIVSEDEVKTDIFEINNQQRTKSKNIQNKDKENHKSDTTVAVEKYIKLSKGRKMSTGRIKKPISKGARHSSRLQTTAKIQKKSGEIIDILDSSSEDENNEDELQSKVKIVKSKSSEGLFVSDESEETINVDDVTSAKLDEPSVVIKAKEESIITDSSPVNNEKTINEIKLKSFVENSPIQSSFTTSEIFKGFVSKIVSSFRPRSETSISSSINENQNKAETEIQEKIDEKVDENVQEKVEVEKKNVDNKNSFSDASMDEVFVEASEIITFISSDENDEGYYQKLDLVYNEDEIFIEKTQMFFFEEDAFIQSSLKDVAEKIENSDKLVFSDKKVNESKILSEVNNNLDRIKVDTEIEKKNEGETVDKLSSEKSIDKNPENTLDSISDDVVNSEKEEIKNIINQALKVDSNKESSENDENIKSRISNQDFTLEKINGKTSEKEKEAILDKIDIQNSNIESHNVQNADEEKDNEQSTNNKNTERLTWEKIEAENETDENEKNEGGDNQNKKNEKITEEKINQKKGVENITEADDEYKQASDLKSSETNNEIDEFIKNKIDTTNDNIVSNTSLSDDYFFISKNEEAELFQAISNDLDITQPPKQKPAQNNIGNGIDLSRKLENSIGETNIQGIENNGVKFEDKTVENNEIFVSVFSSQTYKMFAESDEENFEILEKD</sequence>
<feature type="compositionally biased region" description="Low complexity" evidence="1">
    <location>
        <begin position="160"/>
        <end position="169"/>
    </location>
</feature>
<feature type="compositionally biased region" description="Basic and acidic residues" evidence="1">
    <location>
        <begin position="969"/>
        <end position="996"/>
    </location>
</feature>
<feature type="region of interest" description="Disordered" evidence="1">
    <location>
        <begin position="929"/>
        <end position="1016"/>
    </location>
</feature>
<feature type="compositionally biased region" description="Basic and acidic residues" evidence="1">
    <location>
        <begin position="1"/>
        <end position="11"/>
    </location>
</feature>
<feature type="region of interest" description="Disordered" evidence="1">
    <location>
        <begin position="524"/>
        <end position="551"/>
    </location>
</feature>
<evidence type="ECO:0000256" key="1">
    <source>
        <dbReference type="SAM" id="MobiDB-lite"/>
    </source>
</evidence>
<feature type="compositionally biased region" description="Acidic residues" evidence="1">
    <location>
        <begin position="180"/>
        <end position="196"/>
    </location>
</feature>
<feature type="region of interest" description="Disordered" evidence="1">
    <location>
        <begin position="250"/>
        <end position="313"/>
    </location>
</feature>
<evidence type="ECO:0000313" key="2">
    <source>
        <dbReference type="EMBL" id="ODV63123.1"/>
    </source>
</evidence>
<dbReference type="STRING" id="1344418.A0A1D2VNE4"/>
<dbReference type="GeneID" id="30965228"/>
<feature type="region of interest" description="Disordered" evidence="1">
    <location>
        <begin position="1"/>
        <end position="53"/>
    </location>
</feature>
<feature type="compositionally biased region" description="Basic residues" evidence="1">
    <location>
        <begin position="524"/>
        <end position="544"/>
    </location>
</feature>
<feature type="region of interest" description="Disordered" evidence="1">
    <location>
        <begin position="832"/>
        <end position="856"/>
    </location>
</feature>
<dbReference type="AlphaFoldDB" id="A0A1D2VNE4"/>
<feature type="compositionally biased region" description="Basic and acidic residues" evidence="1">
    <location>
        <begin position="259"/>
        <end position="275"/>
    </location>
</feature>
<proteinExistence type="predicted"/>
<keyword evidence="3" id="KW-1185">Reference proteome</keyword>
<name>A0A1D2VNE4_9ASCO</name>
<feature type="region of interest" description="Disordered" evidence="1">
    <location>
        <begin position="412"/>
        <end position="460"/>
    </location>
</feature>
<organism evidence="2 3">
    <name type="scientific">Ascoidea rubescens DSM 1968</name>
    <dbReference type="NCBI Taxonomy" id="1344418"/>
    <lineage>
        <taxon>Eukaryota</taxon>
        <taxon>Fungi</taxon>
        <taxon>Dikarya</taxon>
        <taxon>Ascomycota</taxon>
        <taxon>Saccharomycotina</taxon>
        <taxon>Saccharomycetes</taxon>
        <taxon>Ascoideaceae</taxon>
        <taxon>Ascoidea</taxon>
    </lineage>
</organism>
<feature type="compositionally biased region" description="Basic and acidic residues" evidence="1">
    <location>
        <begin position="951"/>
        <end position="962"/>
    </location>
</feature>
<feature type="compositionally biased region" description="Basic and acidic residues" evidence="1">
    <location>
        <begin position="1005"/>
        <end position="1014"/>
    </location>
</feature>
<feature type="compositionally biased region" description="Basic residues" evidence="1">
    <location>
        <begin position="279"/>
        <end position="288"/>
    </location>
</feature>
<protein>
    <submittedName>
        <fullName evidence="2">Uncharacterized protein</fullName>
    </submittedName>
</protein>
<dbReference type="RefSeq" id="XP_020049430.1">
    <property type="nucleotide sequence ID" value="XM_020191592.1"/>
</dbReference>
<feature type="compositionally biased region" description="Basic and acidic residues" evidence="1">
    <location>
        <begin position="832"/>
        <end position="850"/>
    </location>
</feature>
<accession>A0A1D2VNE4</accession>
<gene>
    <name evidence="2" type="ORF">ASCRUDRAFT_68894</name>
</gene>
<dbReference type="EMBL" id="KV454476">
    <property type="protein sequence ID" value="ODV63123.1"/>
    <property type="molecule type" value="Genomic_DNA"/>
</dbReference>
<feature type="compositionally biased region" description="Basic residues" evidence="1">
    <location>
        <begin position="296"/>
        <end position="305"/>
    </location>
</feature>